<evidence type="ECO:0000313" key="4">
    <source>
        <dbReference type="EMBL" id="QNL44224.1"/>
    </source>
</evidence>
<gene>
    <name evidence="4" type="ORF">H8790_12405</name>
</gene>
<dbReference type="InterPro" id="IPR011098">
    <property type="entry name" value="G5_dom"/>
</dbReference>
<dbReference type="PANTHER" id="PTHR35788:SF1">
    <property type="entry name" value="EXPORTED PROTEIN"/>
    <property type="match status" value="1"/>
</dbReference>
<proteinExistence type="predicted"/>
<dbReference type="InterPro" id="IPR007391">
    <property type="entry name" value="Vancomycin_resist_VanW"/>
</dbReference>
<dbReference type="PROSITE" id="PS51109">
    <property type="entry name" value="G5"/>
    <property type="match status" value="1"/>
</dbReference>
<dbReference type="KEGG" id="ohi:H8790_12405"/>
<protein>
    <submittedName>
        <fullName evidence="4">VanW family protein</fullName>
    </submittedName>
</protein>
<evidence type="ECO:0000313" key="5">
    <source>
        <dbReference type="Proteomes" id="UP000515960"/>
    </source>
</evidence>
<organism evidence="4 5">
    <name type="scientific">Oscillibacter hominis</name>
    <dbReference type="NCBI Taxonomy" id="2763056"/>
    <lineage>
        <taxon>Bacteria</taxon>
        <taxon>Bacillati</taxon>
        <taxon>Bacillota</taxon>
        <taxon>Clostridia</taxon>
        <taxon>Eubacteriales</taxon>
        <taxon>Oscillospiraceae</taxon>
        <taxon>Oscillibacter</taxon>
    </lineage>
</organism>
<dbReference type="AlphaFoldDB" id="A0A7G9B3U3"/>
<dbReference type="Pfam" id="PF04294">
    <property type="entry name" value="VanW"/>
    <property type="match status" value="1"/>
</dbReference>
<feature type="domain" description="G5" evidence="3">
    <location>
        <begin position="447"/>
        <end position="527"/>
    </location>
</feature>
<keyword evidence="5" id="KW-1185">Reference proteome</keyword>
<dbReference type="InterPro" id="IPR022029">
    <property type="entry name" value="YoaR-like_PG-bd"/>
</dbReference>
<reference evidence="4 5" key="1">
    <citation type="submission" date="2020-08" db="EMBL/GenBank/DDBJ databases">
        <authorList>
            <person name="Liu C."/>
            <person name="Sun Q."/>
        </authorList>
    </citation>
    <scope>NUCLEOTIDE SEQUENCE [LARGE SCALE GENOMIC DNA]</scope>
    <source>
        <strain evidence="4 5">NSJ-62</strain>
    </source>
</reference>
<evidence type="ECO:0000256" key="1">
    <source>
        <dbReference type="ARBA" id="ARBA00022729"/>
    </source>
</evidence>
<dbReference type="InterPro" id="IPR052913">
    <property type="entry name" value="Glycopeptide_resist_protein"/>
</dbReference>
<accession>A0A7G9B3U3</accession>
<dbReference type="SMART" id="SM01208">
    <property type="entry name" value="G5"/>
    <property type="match status" value="1"/>
</dbReference>
<feature type="compositionally biased region" description="Gly residues" evidence="2">
    <location>
        <begin position="602"/>
        <end position="611"/>
    </location>
</feature>
<dbReference type="PANTHER" id="PTHR35788">
    <property type="entry name" value="EXPORTED PROTEIN-RELATED"/>
    <property type="match status" value="1"/>
</dbReference>
<dbReference type="Pfam" id="PF12229">
    <property type="entry name" value="PG_binding_4"/>
    <property type="match status" value="1"/>
</dbReference>
<dbReference type="RefSeq" id="WP_187332825.1">
    <property type="nucleotide sequence ID" value="NZ_CP060490.1"/>
</dbReference>
<dbReference type="Gene3D" id="2.20.230.10">
    <property type="entry name" value="Resuscitation-promoting factor rpfb"/>
    <property type="match status" value="1"/>
</dbReference>
<evidence type="ECO:0000259" key="3">
    <source>
        <dbReference type="PROSITE" id="PS51109"/>
    </source>
</evidence>
<dbReference type="Proteomes" id="UP000515960">
    <property type="component" value="Chromosome"/>
</dbReference>
<keyword evidence="1" id="KW-0732">Signal</keyword>
<evidence type="ECO:0000256" key="2">
    <source>
        <dbReference type="SAM" id="MobiDB-lite"/>
    </source>
</evidence>
<dbReference type="EMBL" id="CP060490">
    <property type="protein sequence ID" value="QNL44224.1"/>
    <property type="molecule type" value="Genomic_DNA"/>
</dbReference>
<feature type="compositionally biased region" description="Low complexity" evidence="2">
    <location>
        <begin position="530"/>
        <end position="579"/>
    </location>
</feature>
<name>A0A7G9B3U3_9FIRM</name>
<feature type="region of interest" description="Disordered" evidence="2">
    <location>
        <begin position="529"/>
        <end position="611"/>
    </location>
</feature>
<sequence length="611" mass="64542">MEGKHMEAGKKWNKRGLAIAAVAAGILLLCYIALCFAASRSTTIFPGIRVADTWEVGGMTIAQAEAQLEAHQGAWTDDTAVGLTLAESGDDYSGAEVPLTFGDLGGVTMDSAATARAAYDYCHSASFLASGWHYLSGMLSGGGVDAVLQAEKLEELSPALAKKLSREPVNGAYTMGSEAVYITKAKDGYSLDPDTLVQVLSEALGKCDYESVSIPYTVVQGTVLTAQAVHTAAAREVKNAGYDAKTGSIYEAVVGAEFDQEEAQRLLDEAEPGETVEIPAVVEYPAVTADELRPLLFRDVLGTYKTHVSGSSNRIGNVKKSAAAISGFVLNSGDVFSYNDVVGERTAARGYLPAPAYVKGETVDEIGGGICQTSSTLYMAALLSDLEIVTRAAHRYAPSYITKGMDATVSWGGPEFRFANNTDYPIKIVAVYSKNFLTVTIYGTNLTGKYVKMTKEDLSTTPFEVVYEDDPTLPTGTEKVKTTPYIGYKVRTYRNVYDASGKLISSTFEASSDYKVRNKVILRGTKEVPDTPVVKPVTPEVTDPVTPEVPEGGGSTPVTPETPEGGGTPTTPETEGGTSAPENPDGAINWPVPEDGSASSAGQGGTQQGGT</sequence>
<dbReference type="Pfam" id="PF07501">
    <property type="entry name" value="G5"/>
    <property type="match status" value="1"/>
</dbReference>